<organism evidence="1 2">
    <name type="scientific">Schistosoma mattheei</name>
    <dbReference type="NCBI Taxonomy" id="31246"/>
    <lineage>
        <taxon>Eukaryota</taxon>
        <taxon>Metazoa</taxon>
        <taxon>Spiralia</taxon>
        <taxon>Lophotrochozoa</taxon>
        <taxon>Platyhelminthes</taxon>
        <taxon>Trematoda</taxon>
        <taxon>Digenea</taxon>
        <taxon>Strigeidida</taxon>
        <taxon>Schistosomatoidea</taxon>
        <taxon>Schistosomatidae</taxon>
        <taxon>Schistosoma</taxon>
    </lineage>
</organism>
<dbReference type="Proteomes" id="UP000269396">
    <property type="component" value="Unassembled WGS sequence"/>
</dbReference>
<dbReference type="STRING" id="31246.A0A183Q2X5"/>
<keyword evidence="2" id="KW-1185">Reference proteome</keyword>
<sequence length="184" mass="20117">MCTRVASFLAFGEPFHRVPCNPTSLTASEIPLAFGVLYGPHMGTQMAWFACPDQATLSKISHRPLDNNTANHPTVAATLTWWSGLPIVMKQPSYTGCNQPFLKILPCQTGRVKSGKTKSNKPEVRRRSRTADCTEVFPSDNQHNIDAAFLQGGVGLEKVDPKNAHLALSHGFSSPAVRSQQVWS</sequence>
<reference evidence="1 2" key="1">
    <citation type="submission" date="2018-11" db="EMBL/GenBank/DDBJ databases">
        <authorList>
            <consortium name="Pathogen Informatics"/>
        </authorList>
    </citation>
    <scope>NUCLEOTIDE SEQUENCE [LARGE SCALE GENOMIC DNA]</scope>
    <source>
        <strain>Denwood</strain>
        <strain evidence="2">Zambia</strain>
    </source>
</reference>
<gene>
    <name evidence="1" type="ORF">SMTD_LOCUS20960</name>
</gene>
<name>A0A183Q2X5_9TREM</name>
<protein>
    <submittedName>
        <fullName evidence="1">Uncharacterized protein</fullName>
    </submittedName>
</protein>
<evidence type="ECO:0000313" key="2">
    <source>
        <dbReference type="Proteomes" id="UP000269396"/>
    </source>
</evidence>
<evidence type="ECO:0000313" key="1">
    <source>
        <dbReference type="EMBL" id="VDP83764.1"/>
    </source>
</evidence>
<accession>A0A183Q2X5</accession>
<dbReference type="EMBL" id="UZAL01045830">
    <property type="protein sequence ID" value="VDP83764.1"/>
    <property type="molecule type" value="Genomic_DNA"/>
</dbReference>
<dbReference type="AlphaFoldDB" id="A0A183Q2X5"/>
<proteinExistence type="predicted"/>